<comment type="caution">
    <text evidence="6">The sequence shown here is derived from an EMBL/GenBank/DDBJ whole genome shotgun (WGS) entry which is preliminary data.</text>
</comment>
<dbReference type="GO" id="GO:0004518">
    <property type="term" value="F:nuclease activity"/>
    <property type="evidence" value="ECO:0007669"/>
    <property type="project" value="UniProtKB-KW"/>
</dbReference>
<keyword evidence="3" id="KW-0540">Nuclease</keyword>
<evidence type="ECO:0000256" key="2">
    <source>
        <dbReference type="ARBA" id="ARBA00022517"/>
    </source>
</evidence>
<dbReference type="SUPFAM" id="SSF53098">
    <property type="entry name" value="Ribonuclease H-like"/>
    <property type="match status" value="1"/>
</dbReference>
<evidence type="ECO:0000256" key="4">
    <source>
        <dbReference type="ARBA" id="ARBA00022801"/>
    </source>
</evidence>
<dbReference type="STRING" id="35608.A0A2U1QAH8"/>
<keyword evidence="2" id="KW-0690">Ribosome biogenesis</keyword>
<gene>
    <name evidence="6" type="ORF">CTI12_AA055050</name>
</gene>
<keyword evidence="1" id="KW-0963">Cytoplasm</keyword>
<dbReference type="AlphaFoldDB" id="A0A2U1QAH8"/>
<dbReference type="PANTHER" id="PTHR33317">
    <property type="entry name" value="POLYNUCLEOTIDYL TRANSFERASE, RIBONUCLEASE H-LIKE SUPERFAMILY PROTEIN"/>
    <property type="match status" value="1"/>
</dbReference>
<sequence length="165" mass="18421">MKIMSPSMFYTMVKNLHPPKPGRLLGLDVGKKLIGLAVSDLQYEFAAPCGVLERSQHNPHQMAQEMQKLITDLSLTGFVVGHPLKRGMPDPTARVLDFVDDLDWTGMLNEVPYTLWDNSFASKSAKELLYPICFGPDDGERFKSQFAATDVLQAFLVAGMRCENN</sequence>
<dbReference type="OrthoDB" id="10261669at2759"/>
<dbReference type="InterPro" id="IPR037027">
    <property type="entry name" value="YqgF/RNaseH-like_dom_sf"/>
</dbReference>
<dbReference type="Proteomes" id="UP000245207">
    <property type="component" value="Unassembled WGS sequence"/>
</dbReference>
<dbReference type="PANTHER" id="PTHR33317:SF1">
    <property type="entry name" value="POLYNUCLEOTIDYL TRANSFERASE, RIBONUCLEASE H-LIKE SUPERFAMILY PROTEIN"/>
    <property type="match status" value="1"/>
</dbReference>
<dbReference type="SMART" id="SM00732">
    <property type="entry name" value="YqgFc"/>
    <property type="match status" value="1"/>
</dbReference>
<dbReference type="InterPro" id="IPR006641">
    <property type="entry name" value="YqgF/RNaseH-like_dom"/>
</dbReference>
<evidence type="ECO:0000256" key="1">
    <source>
        <dbReference type="ARBA" id="ARBA00022490"/>
    </source>
</evidence>
<evidence type="ECO:0000313" key="6">
    <source>
        <dbReference type="EMBL" id="PWA95015.1"/>
    </source>
</evidence>
<keyword evidence="4" id="KW-0378">Hydrolase</keyword>
<protein>
    <recommendedName>
        <fullName evidence="5">YqgF/RNase H-like domain-containing protein</fullName>
    </recommendedName>
</protein>
<evidence type="ECO:0000256" key="3">
    <source>
        <dbReference type="ARBA" id="ARBA00022722"/>
    </source>
</evidence>
<dbReference type="InterPro" id="IPR012337">
    <property type="entry name" value="RNaseH-like_sf"/>
</dbReference>
<organism evidence="6 7">
    <name type="scientific">Artemisia annua</name>
    <name type="common">Sweet wormwood</name>
    <dbReference type="NCBI Taxonomy" id="35608"/>
    <lineage>
        <taxon>Eukaryota</taxon>
        <taxon>Viridiplantae</taxon>
        <taxon>Streptophyta</taxon>
        <taxon>Embryophyta</taxon>
        <taxon>Tracheophyta</taxon>
        <taxon>Spermatophyta</taxon>
        <taxon>Magnoliopsida</taxon>
        <taxon>eudicotyledons</taxon>
        <taxon>Gunneridae</taxon>
        <taxon>Pentapetalae</taxon>
        <taxon>asterids</taxon>
        <taxon>campanulids</taxon>
        <taxon>Asterales</taxon>
        <taxon>Asteraceae</taxon>
        <taxon>Asteroideae</taxon>
        <taxon>Anthemideae</taxon>
        <taxon>Artemisiinae</taxon>
        <taxon>Artemisia</taxon>
    </lineage>
</organism>
<dbReference type="Gene3D" id="3.30.420.140">
    <property type="entry name" value="YqgF/RNase H-like domain"/>
    <property type="match status" value="1"/>
</dbReference>
<dbReference type="EMBL" id="PKPP01000272">
    <property type="protein sequence ID" value="PWA95015.1"/>
    <property type="molecule type" value="Genomic_DNA"/>
</dbReference>
<accession>A0A2U1QAH8</accession>
<evidence type="ECO:0000313" key="7">
    <source>
        <dbReference type="Proteomes" id="UP000245207"/>
    </source>
</evidence>
<proteinExistence type="inferred from homology"/>
<reference evidence="6 7" key="1">
    <citation type="journal article" date="2018" name="Mol. Plant">
        <title>The genome of Artemisia annua provides insight into the evolution of Asteraceae family and artemisinin biosynthesis.</title>
        <authorList>
            <person name="Shen Q."/>
            <person name="Zhang L."/>
            <person name="Liao Z."/>
            <person name="Wang S."/>
            <person name="Yan T."/>
            <person name="Shi P."/>
            <person name="Liu M."/>
            <person name="Fu X."/>
            <person name="Pan Q."/>
            <person name="Wang Y."/>
            <person name="Lv Z."/>
            <person name="Lu X."/>
            <person name="Zhang F."/>
            <person name="Jiang W."/>
            <person name="Ma Y."/>
            <person name="Chen M."/>
            <person name="Hao X."/>
            <person name="Li L."/>
            <person name="Tang Y."/>
            <person name="Lv G."/>
            <person name="Zhou Y."/>
            <person name="Sun X."/>
            <person name="Brodelius P.E."/>
            <person name="Rose J.K.C."/>
            <person name="Tang K."/>
        </authorList>
    </citation>
    <scope>NUCLEOTIDE SEQUENCE [LARGE SCALE GENOMIC DNA]</scope>
    <source>
        <strain evidence="7">cv. Huhao1</strain>
        <tissue evidence="6">Leaf</tissue>
    </source>
</reference>
<dbReference type="GO" id="GO:0000967">
    <property type="term" value="P:rRNA 5'-end processing"/>
    <property type="evidence" value="ECO:0007669"/>
    <property type="project" value="TreeGrafter"/>
</dbReference>
<dbReference type="Pfam" id="PF03652">
    <property type="entry name" value="RuvX"/>
    <property type="match status" value="1"/>
</dbReference>
<dbReference type="InterPro" id="IPR005227">
    <property type="entry name" value="YqgF"/>
</dbReference>
<keyword evidence="7" id="KW-1185">Reference proteome</keyword>
<dbReference type="HAMAP" id="MF_00651">
    <property type="entry name" value="Nuclease_YqgF"/>
    <property type="match status" value="1"/>
</dbReference>
<dbReference type="GO" id="GO:0016787">
    <property type="term" value="F:hydrolase activity"/>
    <property type="evidence" value="ECO:0007669"/>
    <property type="project" value="UniProtKB-KW"/>
</dbReference>
<evidence type="ECO:0000259" key="5">
    <source>
        <dbReference type="SMART" id="SM00732"/>
    </source>
</evidence>
<feature type="domain" description="YqgF/RNase H-like" evidence="5">
    <location>
        <begin position="22"/>
        <end position="125"/>
    </location>
</feature>
<name>A0A2U1QAH8_ARTAN</name>